<evidence type="ECO:0000313" key="2">
    <source>
        <dbReference type="Proteomes" id="UP000182836"/>
    </source>
</evidence>
<protein>
    <submittedName>
        <fullName evidence="1">Uncharacterized protein</fullName>
    </submittedName>
</protein>
<evidence type="ECO:0000313" key="1">
    <source>
        <dbReference type="EMBL" id="SDJ85530.1"/>
    </source>
</evidence>
<sequence length="143" mass="16462">MRQNELWRLAVTEMNYSLYGEQMVCSMSTQLFHIPETSDLMGNAEMHRHLVPASYHRVTAAGSAQRLLNGERAPSIVETLIACIQNAELRDRNVRVGLYTMRDAAPPTYKPFIENIIRWQDYTELHLQNAKQFVAPSSLQRQI</sequence>
<accession>A0A0D1W9P7</accession>
<dbReference type="EMBL" id="FNED01000030">
    <property type="protein sequence ID" value="SDJ85530.1"/>
    <property type="molecule type" value="Genomic_DNA"/>
</dbReference>
<reference evidence="1 2" key="1">
    <citation type="submission" date="2016-10" db="EMBL/GenBank/DDBJ databases">
        <authorList>
            <person name="de Groot N.N."/>
        </authorList>
    </citation>
    <scope>NUCLEOTIDE SEQUENCE [LARGE SCALE GENOMIC DNA]</scope>
    <source>
        <strain evidence="1 2">DSM 2895</strain>
    </source>
</reference>
<dbReference type="OrthoDB" id="2925451at2"/>
<dbReference type="Proteomes" id="UP000182836">
    <property type="component" value="Unassembled WGS sequence"/>
</dbReference>
<gene>
    <name evidence="1" type="ORF">SAMN04487909_13041</name>
</gene>
<proteinExistence type="predicted"/>
<dbReference type="AlphaFoldDB" id="A0A0D1W9P7"/>
<dbReference type="RefSeq" id="WP_052520707.1">
    <property type="nucleotide sequence ID" value="NZ_JARMDF010000046.1"/>
</dbReference>
<dbReference type="PATRIC" id="fig|47500.7.peg.2646"/>
<organism evidence="1 2">
    <name type="scientific">Aneurinibacillus migulanus</name>
    <name type="common">Bacillus migulanus</name>
    <dbReference type="NCBI Taxonomy" id="47500"/>
    <lineage>
        <taxon>Bacteria</taxon>
        <taxon>Bacillati</taxon>
        <taxon>Bacillota</taxon>
        <taxon>Bacilli</taxon>
        <taxon>Bacillales</taxon>
        <taxon>Paenibacillaceae</taxon>
        <taxon>Aneurinibacillus group</taxon>
        <taxon>Aneurinibacillus</taxon>
    </lineage>
</organism>
<name>A0A0D1W9P7_ANEMI</name>